<feature type="compositionally biased region" description="Polar residues" evidence="2">
    <location>
        <begin position="25"/>
        <end position="40"/>
    </location>
</feature>
<dbReference type="PROSITE" id="PS51229">
    <property type="entry name" value="DCUN1"/>
    <property type="match status" value="1"/>
</dbReference>
<evidence type="ECO:0000259" key="3">
    <source>
        <dbReference type="PROSITE" id="PS51229"/>
    </source>
</evidence>
<feature type="region of interest" description="Disordered" evidence="2">
    <location>
        <begin position="16"/>
        <end position="58"/>
    </location>
</feature>
<dbReference type="Gene3D" id="1.10.238.10">
    <property type="entry name" value="EF-hand"/>
    <property type="match status" value="1"/>
</dbReference>
<evidence type="ECO:0000256" key="1">
    <source>
        <dbReference type="RuleBase" id="RU410713"/>
    </source>
</evidence>
<keyword evidence="5" id="KW-1185">Reference proteome</keyword>
<protein>
    <recommendedName>
        <fullName evidence="1">Defective in cullin neddylation protein</fullName>
    </recommendedName>
</protein>
<dbReference type="InterPro" id="IPR014764">
    <property type="entry name" value="DCN-prot"/>
</dbReference>
<dbReference type="Pfam" id="PF03556">
    <property type="entry name" value="Cullin_binding"/>
    <property type="match status" value="1"/>
</dbReference>
<dbReference type="GO" id="GO:0045116">
    <property type="term" value="P:protein neddylation"/>
    <property type="evidence" value="ECO:0007669"/>
    <property type="project" value="TreeGrafter"/>
</dbReference>
<name>A0AAD5VC91_9APHY</name>
<reference evidence="4" key="1">
    <citation type="submission" date="2022-07" db="EMBL/GenBank/DDBJ databases">
        <title>Genome Sequence of Physisporinus lineatus.</title>
        <authorList>
            <person name="Buettner E."/>
        </authorList>
    </citation>
    <scope>NUCLEOTIDE SEQUENCE</scope>
    <source>
        <strain evidence="4">VT162</strain>
    </source>
</reference>
<accession>A0AAD5VC91</accession>
<dbReference type="AlphaFoldDB" id="A0AAD5VC91"/>
<dbReference type="GO" id="GO:0000151">
    <property type="term" value="C:ubiquitin ligase complex"/>
    <property type="evidence" value="ECO:0007669"/>
    <property type="project" value="TreeGrafter"/>
</dbReference>
<evidence type="ECO:0000313" key="5">
    <source>
        <dbReference type="Proteomes" id="UP001212997"/>
    </source>
</evidence>
<dbReference type="PANTHER" id="PTHR12281">
    <property type="entry name" value="RP42 RELATED"/>
    <property type="match status" value="1"/>
</dbReference>
<organism evidence="4 5">
    <name type="scientific">Meripilus lineatus</name>
    <dbReference type="NCBI Taxonomy" id="2056292"/>
    <lineage>
        <taxon>Eukaryota</taxon>
        <taxon>Fungi</taxon>
        <taxon>Dikarya</taxon>
        <taxon>Basidiomycota</taxon>
        <taxon>Agaricomycotina</taxon>
        <taxon>Agaricomycetes</taxon>
        <taxon>Polyporales</taxon>
        <taxon>Meripilaceae</taxon>
        <taxon>Meripilus</taxon>
    </lineage>
</organism>
<dbReference type="GO" id="GO:0031624">
    <property type="term" value="F:ubiquitin conjugating enzyme binding"/>
    <property type="evidence" value="ECO:0007669"/>
    <property type="project" value="TreeGrafter"/>
</dbReference>
<dbReference type="EMBL" id="JANAWD010000036">
    <property type="protein sequence ID" value="KAJ3489932.1"/>
    <property type="molecule type" value="Genomic_DNA"/>
</dbReference>
<dbReference type="Proteomes" id="UP001212997">
    <property type="component" value="Unassembled WGS sequence"/>
</dbReference>
<dbReference type="GO" id="GO:0097602">
    <property type="term" value="F:cullin family protein binding"/>
    <property type="evidence" value="ECO:0007669"/>
    <property type="project" value="TreeGrafter"/>
</dbReference>
<proteinExistence type="predicted"/>
<feature type="domain" description="DCUN1" evidence="3">
    <location>
        <begin position="66"/>
        <end position="295"/>
    </location>
</feature>
<evidence type="ECO:0000313" key="4">
    <source>
        <dbReference type="EMBL" id="KAJ3489932.1"/>
    </source>
</evidence>
<sequence length="300" mass="33544">MKFSFLPCCSSHATRNFDSDDHEATATSSVHTNGSATSKHATVPAKKPPPTKPKKSVERIHQFDPYSPPQAASLFATYADQDDPSVIGPEGFEKLCNTTNISLEGALPLVMAWQMSASEMAKIKKSEWEKSTAALKYVLCLLHSRSCSSFLRPYSDLAPRISSLGTISLVVHDLEDLLLLDKPAVKAPISTHLGGFPEDQHHPCKLEPYDRSRYYEYAKDTRKAFGELYTFCFMLAKPPQGRNIDMEEKGTYKGVNKDLWSMMLEFCRTVSPTLEDYEADGAWPTLLDDFVVWKKSKTSS</sequence>
<dbReference type="InterPro" id="IPR042460">
    <property type="entry name" value="DCN1-like_PONY"/>
</dbReference>
<comment type="caution">
    <text evidence="4">The sequence shown here is derived from an EMBL/GenBank/DDBJ whole genome shotgun (WGS) entry which is preliminary data.</text>
</comment>
<evidence type="ECO:0000256" key="2">
    <source>
        <dbReference type="SAM" id="MobiDB-lite"/>
    </source>
</evidence>
<dbReference type="Gene3D" id="1.10.238.200">
    <property type="entry name" value="Cullin, PONY binding domain"/>
    <property type="match status" value="1"/>
</dbReference>
<dbReference type="GO" id="GO:0032182">
    <property type="term" value="F:ubiquitin-like protein binding"/>
    <property type="evidence" value="ECO:0007669"/>
    <property type="project" value="TreeGrafter"/>
</dbReference>
<dbReference type="InterPro" id="IPR005176">
    <property type="entry name" value="PONY_dom"/>
</dbReference>
<comment type="function">
    <text evidence="1">Neddylation of cullins play an essential role in the regulation of SCF-type complexes activity.</text>
</comment>
<gene>
    <name evidence="4" type="ORF">NLI96_g1797</name>
</gene>